<proteinExistence type="predicted"/>
<dbReference type="EMBL" id="JBHUHY010000015">
    <property type="protein sequence ID" value="MFD2187892.1"/>
    <property type="molecule type" value="Genomic_DNA"/>
</dbReference>
<comment type="caution">
    <text evidence="2">The sequence shown here is derived from an EMBL/GenBank/DDBJ whole genome shotgun (WGS) entry which is preliminary data.</text>
</comment>
<dbReference type="Pfam" id="PF19266">
    <property type="entry name" value="CIS_tube"/>
    <property type="match status" value="1"/>
</dbReference>
<accession>A0ABW5B145</accession>
<evidence type="ECO:0000259" key="1">
    <source>
        <dbReference type="Pfam" id="PF19266"/>
    </source>
</evidence>
<organism evidence="2 3">
    <name type="scientific">Aquimarina celericrescens</name>
    <dbReference type="NCBI Taxonomy" id="1964542"/>
    <lineage>
        <taxon>Bacteria</taxon>
        <taxon>Pseudomonadati</taxon>
        <taxon>Bacteroidota</taxon>
        <taxon>Flavobacteriia</taxon>
        <taxon>Flavobacteriales</taxon>
        <taxon>Flavobacteriaceae</taxon>
        <taxon>Aquimarina</taxon>
    </lineage>
</organism>
<dbReference type="Proteomes" id="UP001597344">
    <property type="component" value="Unassembled WGS sequence"/>
</dbReference>
<sequence>MLSNFFKLEKLTIVGHTTAKRTDTSTPENTFEAMFNPETYSLTYQNVYDPKQGINTSGRKAKYALTKPEKLSIKLILDGSGVSTSNSINLIGKGYKDVYKRVQDFLEITGKMDGEIHEPKYLTLKWGDLLFKCRLASVQVNYSLFNRHGIPIRAELNTEFFGDLETSERLKEENKSSPDLTHYRIVGAHDRLPMMCEKIYGSAQYYTLVAKANNLDDFRNLKPGQEIYFPPIAQ</sequence>
<gene>
    <name evidence="2" type="ORF">ACFSJT_13900</name>
</gene>
<feature type="domain" description="Contractile injection system tube protein N-terminal" evidence="1">
    <location>
        <begin position="7"/>
        <end position="169"/>
    </location>
</feature>
<evidence type="ECO:0000313" key="2">
    <source>
        <dbReference type="EMBL" id="MFD2187892.1"/>
    </source>
</evidence>
<dbReference type="RefSeq" id="WP_378320895.1">
    <property type="nucleotide sequence ID" value="NZ_JBHUHY010000015.1"/>
</dbReference>
<dbReference type="InterPro" id="IPR045361">
    <property type="entry name" value="CIS_tube_prot_N"/>
</dbReference>
<reference evidence="3" key="1">
    <citation type="journal article" date="2019" name="Int. J. Syst. Evol. Microbiol.">
        <title>The Global Catalogue of Microorganisms (GCM) 10K type strain sequencing project: providing services to taxonomists for standard genome sequencing and annotation.</title>
        <authorList>
            <consortium name="The Broad Institute Genomics Platform"/>
            <consortium name="The Broad Institute Genome Sequencing Center for Infectious Disease"/>
            <person name="Wu L."/>
            <person name="Ma J."/>
        </authorList>
    </citation>
    <scope>NUCLEOTIDE SEQUENCE [LARGE SCALE GENOMIC DNA]</scope>
    <source>
        <strain evidence="3">DT92</strain>
    </source>
</reference>
<keyword evidence="3" id="KW-1185">Reference proteome</keyword>
<name>A0ABW5B145_9FLAO</name>
<evidence type="ECO:0000313" key="3">
    <source>
        <dbReference type="Proteomes" id="UP001597344"/>
    </source>
</evidence>
<protein>
    <recommendedName>
        <fullName evidence="1">Contractile injection system tube protein N-terminal domain-containing protein</fullName>
    </recommendedName>
</protein>